<gene>
    <name evidence="2" type="ORF">JOF53_005258</name>
</gene>
<dbReference type="EMBL" id="JAGIOO010000001">
    <property type="protein sequence ID" value="MBP2476386.1"/>
    <property type="molecule type" value="Genomic_DNA"/>
</dbReference>
<keyword evidence="1" id="KW-0812">Transmembrane</keyword>
<dbReference type="Proteomes" id="UP001519363">
    <property type="component" value="Unassembled WGS sequence"/>
</dbReference>
<accession>A0ABS5AIL1</accession>
<evidence type="ECO:0000313" key="2">
    <source>
        <dbReference type="EMBL" id="MBP2476386.1"/>
    </source>
</evidence>
<proteinExistence type="predicted"/>
<comment type="caution">
    <text evidence="2">The sequence shown here is derived from an EMBL/GenBank/DDBJ whole genome shotgun (WGS) entry which is preliminary data.</text>
</comment>
<protein>
    <submittedName>
        <fullName evidence="2">Uncharacterized protein</fullName>
    </submittedName>
</protein>
<keyword evidence="1" id="KW-0472">Membrane</keyword>
<organism evidence="2 3">
    <name type="scientific">Crossiella equi</name>
    <dbReference type="NCBI Taxonomy" id="130796"/>
    <lineage>
        <taxon>Bacteria</taxon>
        <taxon>Bacillati</taxon>
        <taxon>Actinomycetota</taxon>
        <taxon>Actinomycetes</taxon>
        <taxon>Pseudonocardiales</taxon>
        <taxon>Pseudonocardiaceae</taxon>
        <taxon>Crossiella</taxon>
    </lineage>
</organism>
<keyword evidence="1" id="KW-1133">Transmembrane helix</keyword>
<keyword evidence="3" id="KW-1185">Reference proteome</keyword>
<sequence>MITSVLTWTGAVLSLAVLVLMVLPVIVDGSPRRSKAAA</sequence>
<evidence type="ECO:0000313" key="3">
    <source>
        <dbReference type="Proteomes" id="UP001519363"/>
    </source>
</evidence>
<reference evidence="2 3" key="1">
    <citation type="submission" date="2021-03" db="EMBL/GenBank/DDBJ databases">
        <title>Sequencing the genomes of 1000 actinobacteria strains.</title>
        <authorList>
            <person name="Klenk H.-P."/>
        </authorList>
    </citation>
    <scope>NUCLEOTIDE SEQUENCE [LARGE SCALE GENOMIC DNA]</scope>
    <source>
        <strain evidence="2 3">DSM 44580</strain>
    </source>
</reference>
<name>A0ABS5AIL1_9PSEU</name>
<evidence type="ECO:0000256" key="1">
    <source>
        <dbReference type="SAM" id="Phobius"/>
    </source>
</evidence>
<feature type="transmembrane region" description="Helical" evidence="1">
    <location>
        <begin position="6"/>
        <end position="27"/>
    </location>
</feature>